<dbReference type="CDD" id="cd07304">
    <property type="entry name" value="Chorismate_synthase"/>
    <property type="match status" value="1"/>
</dbReference>
<dbReference type="InterPro" id="IPR035904">
    <property type="entry name" value="Chorismate_synth_AroC_sf"/>
</dbReference>
<dbReference type="EMBL" id="CZQA01000015">
    <property type="protein sequence ID" value="CUS39726.1"/>
    <property type="molecule type" value="Genomic_DNA"/>
</dbReference>
<evidence type="ECO:0000256" key="3">
    <source>
        <dbReference type="ARBA" id="ARBA00011881"/>
    </source>
</evidence>
<keyword evidence="12" id="KW-1185">Reference proteome</keyword>
<comment type="cofactor">
    <cofactor evidence="9 10">
        <name>FMNH2</name>
        <dbReference type="ChEBI" id="CHEBI:57618"/>
    </cofactor>
    <text evidence="9 10">Reduced FMN (FMNH(2)).</text>
</comment>
<dbReference type="OrthoDB" id="9771806at2"/>
<reference evidence="11 12" key="1">
    <citation type="submission" date="2015-10" db="EMBL/GenBank/DDBJ databases">
        <authorList>
            <person name="Gilbert D.G."/>
        </authorList>
    </citation>
    <scope>NUCLEOTIDE SEQUENCE [LARGE SCALE GENOMIC DNA]</scope>
    <source>
        <strain evidence="11">COMA1</strain>
    </source>
</reference>
<evidence type="ECO:0000256" key="5">
    <source>
        <dbReference type="ARBA" id="ARBA00022605"/>
    </source>
</evidence>
<dbReference type="STRING" id="1742972.COMA1_90028"/>
<dbReference type="Proteomes" id="UP000199032">
    <property type="component" value="Unassembled WGS sequence"/>
</dbReference>
<gene>
    <name evidence="9 11" type="primary">aroC</name>
    <name evidence="11" type="ORF">COMA1_90028</name>
</gene>
<dbReference type="Pfam" id="PF01264">
    <property type="entry name" value="Chorismate_synt"/>
    <property type="match status" value="1"/>
</dbReference>
<evidence type="ECO:0000256" key="4">
    <source>
        <dbReference type="ARBA" id="ARBA00013036"/>
    </source>
</evidence>
<dbReference type="GO" id="GO:0009423">
    <property type="term" value="P:chorismate biosynthetic process"/>
    <property type="evidence" value="ECO:0007669"/>
    <property type="project" value="UniProtKB-UniRule"/>
</dbReference>
<dbReference type="GO" id="GO:0004107">
    <property type="term" value="F:chorismate synthase activity"/>
    <property type="evidence" value="ECO:0007669"/>
    <property type="project" value="UniProtKB-UniRule"/>
</dbReference>
<accession>A0A0S4LRZ5</accession>
<keyword evidence="8 9" id="KW-0456">Lyase</keyword>
<evidence type="ECO:0000256" key="6">
    <source>
        <dbReference type="ARBA" id="ARBA00022643"/>
    </source>
</evidence>
<dbReference type="PROSITE" id="PS00787">
    <property type="entry name" value="CHORISMATE_SYNTHASE_1"/>
    <property type="match status" value="1"/>
</dbReference>
<feature type="binding site" evidence="9">
    <location>
        <position position="48"/>
    </location>
    <ligand>
        <name>NADP(+)</name>
        <dbReference type="ChEBI" id="CHEBI:58349"/>
    </ligand>
</feature>
<dbReference type="InterPro" id="IPR000453">
    <property type="entry name" value="Chorismate_synth"/>
</dbReference>
<dbReference type="PANTHER" id="PTHR21085:SF0">
    <property type="entry name" value="CHORISMATE SYNTHASE"/>
    <property type="match status" value="1"/>
</dbReference>
<comment type="function">
    <text evidence="9">Catalyzes the anti-1,4-elimination of the C-3 phosphate and the C-6 proR hydrogen from 5-enolpyruvylshikimate-3-phosphate (EPSP) to yield chorismate, which is the branch point compound that serves as the starting substrate for the three terminal pathways of aromatic amino acid biosynthesis. This reaction introduces a second double bond into the aromatic ring system.</text>
</comment>
<dbReference type="GO" id="GO:0009073">
    <property type="term" value="P:aromatic amino acid family biosynthetic process"/>
    <property type="evidence" value="ECO:0007669"/>
    <property type="project" value="UniProtKB-KW"/>
</dbReference>
<dbReference type="GO" id="GO:0008652">
    <property type="term" value="P:amino acid biosynthetic process"/>
    <property type="evidence" value="ECO:0007669"/>
    <property type="project" value="UniProtKB-KW"/>
</dbReference>
<feature type="binding site" evidence="9">
    <location>
        <begin position="125"/>
        <end position="127"/>
    </location>
    <ligand>
        <name>FMN</name>
        <dbReference type="ChEBI" id="CHEBI:58210"/>
    </ligand>
</feature>
<evidence type="ECO:0000313" key="12">
    <source>
        <dbReference type="Proteomes" id="UP000199032"/>
    </source>
</evidence>
<evidence type="ECO:0000256" key="10">
    <source>
        <dbReference type="RuleBase" id="RU000605"/>
    </source>
</evidence>
<keyword evidence="9" id="KW-0274">FAD</keyword>
<dbReference type="SUPFAM" id="SSF103263">
    <property type="entry name" value="Chorismate synthase, AroC"/>
    <property type="match status" value="1"/>
</dbReference>
<dbReference type="PANTHER" id="PTHR21085">
    <property type="entry name" value="CHORISMATE SYNTHASE"/>
    <property type="match status" value="1"/>
</dbReference>
<evidence type="ECO:0000256" key="1">
    <source>
        <dbReference type="ARBA" id="ARBA00005044"/>
    </source>
</evidence>
<dbReference type="AlphaFoldDB" id="A0A0S4LRZ5"/>
<sequence length="367" mass="39093">MAGNTFGHIFAVTSFGESHGPAIGCVVDGCPPGLALSAEDIQKDLDRRKPGTSRHVTQRQESDTVEILSGVFEGKTTGTSIALLIRNEDQRSRDYGNLVDTFRPGHADYTYWQKYGIRDYRGGGRASARETAVRVAAAAIARKWLNEKYGVVIRGYLSQLGPHELPFKSWDAVGQNPFFSADPDAVAKLEAFMDELRKAGDSVGAKITTIAEHVPVGWGAPVYAKLDSDLAAAMMSINAVKAVEVGSGFASVTQRGSEHGDELTPEGFLSNNAGGILGGISTGQDVVVTIGIKPTSSIRIPRKSIDKQGNPVMVETNGRHDPCVGIRATPIAEAMMALVLMDHALLHRAQNADVKTATPKLPGSASK</sequence>
<keyword evidence="7 9" id="KW-0057">Aromatic amino acid biosynthesis</keyword>
<comment type="subunit">
    <text evidence="3 9">Homotetramer.</text>
</comment>
<dbReference type="FunFam" id="3.60.150.10:FF:000001">
    <property type="entry name" value="Chorismate synthase"/>
    <property type="match status" value="1"/>
</dbReference>
<comment type="catalytic activity">
    <reaction evidence="9 10">
        <text>5-O-(1-carboxyvinyl)-3-phosphoshikimate = chorismate + phosphate</text>
        <dbReference type="Rhea" id="RHEA:21020"/>
        <dbReference type="ChEBI" id="CHEBI:29748"/>
        <dbReference type="ChEBI" id="CHEBI:43474"/>
        <dbReference type="ChEBI" id="CHEBI:57701"/>
        <dbReference type="EC" id="4.2.3.5"/>
    </reaction>
</comment>
<proteinExistence type="inferred from homology"/>
<name>A0A0S4LRZ5_9BACT</name>
<feature type="binding site" evidence="9">
    <location>
        <position position="319"/>
    </location>
    <ligand>
        <name>FMN</name>
        <dbReference type="ChEBI" id="CHEBI:58210"/>
    </ligand>
</feature>
<evidence type="ECO:0000313" key="11">
    <source>
        <dbReference type="EMBL" id="CUS39726.1"/>
    </source>
</evidence>
<dbReference type="PROSITE" id="PS00789">
    <property type="entry name" value="CHORISMATE_SYNTHASE_3"/>
    <property type="match status" value="1"/>
</dbReference>
<feature type="binding site" evidence="9">
    <location>
        <begin position="293"/>
        <end position="297"/>
    </location>
    <ligand>
        <name>FMN</name>
        <dbReference type="ChEBI" id="CHEBI:58210"/>
    </ligand>
</feature>
<keyword evidence="6 9" id="KW-0288">FMN</keyword>
<feature type="binding site" evidence="9">
    <location>
        <position position="278"/>
    </location>
    <ligand>
        <name>FMN</name>
        <dbReference type="ChEBI" id="CHEBI:58210"/>
    </ligand>
</feature>
<evidence type="ECO:0000256" key="8">
    <source>
        <dbReference type="ARBA" id="ARBA00023239"/>
    </source>
</evidence>
<dbReference type="RefSeq" id="WP_090751345.1">
    <property type="nucleotide sequence ID" value="NZ_CZQA01000015.1"/>
</dbReference>
<comment type="pathway">
    <text evidence="1 9 10">Metabolic intermediate biosynthesis; chorismate biosynthesis; chorismate from D-erythrose 4-phosphate and phosphoenolpyruvate: step 7/7.</text>
</comment>
<dbReference type="NCBIfam" id="TIGR00033">
    <property type="entry name" value="aroC"/>
    <property type="match status" value="1"/>
</dbReference>
<keyword evidence="9" id="KW-0285">Flavoprotein</keyword>
<dbReference type="InterPro" id="IPR020541">
    <property type="entry name" value="Chorismate_synthase_CS"/>
</dbReference>
<dbReference type="HAMAP" id="MF_00300">
    <property type="entry name" value="Chorismate_synth"/>
    <property type="match status" value="1"/>
</dbReference>
<dbReference type="EC" id="4.2.3.5" evidence="4 9"/>
<dbReference type="Gene3D" id="3.60.150.10">
    <property type="entry name" value="Chorismate synthase AroC"/>
    <property type="match status" value="1"/>
</dbReference>
<keyword evidence="5 9" id="KW-0028">Amino-acid biosynthesis</keyword>
<dbReference type="PIRSF" id="PIRSF001456">
    <property type="entry name" value="Chorismate_synth"/>
    <property type="match status" value="1"/>
</dbReference>
<dbReference type="NCBIfam" id="NF003793">
    <property type="entry name" value="PRK05382.1"/>
    <property type="match status" value="1"/>
</dbReference>
<feature type="binding site" evidence="9">
    <location>
        <position position="54"/>
    </location>
    <ligand>
        <name>NADP(+)</name>
        <dbReference type="ChEBI" id="CHEBI:58349"/>
    </ligand>
</feature>
<evidence type="ECO:0000256" key="9">
    <source>
        <dbReference type="HAMAP-Rule" id="MF_00300"/>
    </source>
</evidence>
<dbReference type="GO" id="GO:0005829">
    <property type="term" value="C:cytosol"/>
    <property type="evidence" value="ECO:0007669"/>
    <property type="project" value="TreeGrafter"/>
</dbReference>
<dbReference type="GO" id="GO:0010181">
    <property type="term" value="F:FMN binding"/>
    <property type="evidence" value="ECO:0007669"/>
    <property type="project" value="TreeGrafter"/>
</dbReference>
<comment type="similarity">
    <text evidence="2 9 10">Belongs to the chorismate synthase family.</text>
</comment>
<evidence type="ECO:0000256" key="7">
    <source>
        <dbReference type="ARBA" id="ARBA00023141"/>
    </source>
</evidence>
<evidence type="ECO:0000256" key="2">
    <source>
        <dbReference type="ARBA" id="ARBA00008014"/>
    </source>
</evidence>
<organism evidence="11 12">
    <name type="scientific">Candidatus Nitrospira nitrosa</name>
    <dbReference type="NCBI Taxonomy" id="1742972"/>
    <lineage>
        <taxon>Bacteria</taxon>
        <taxon>Pseudomonadati</taxon>
        <taxon>Nitrospirota</taxon>
        <taxon>Nitrospiria</taxon>
        <taxon>Nitrospirales</taxon>
        <taxon>Nitrospiraceae</taxon>
        <taxon>Nitrospira</taxon>
    </lineage>
</organism>
<dbReference type="UniPathway" id="UPA00053">
    <property type="reaction ID" value="UER00090"/>
</dbReference>
<feature type="binding site" evidence="9">
    <location>
        <begin position="238"/>
        <end position="239"/>
    </location>
    <ligand>
        <name>FMN</name>
        <dbReference type="ChEBI" id="CHEBI:58210"/>
    </ligand>
</feature>
<protein>
    <recommendedName>
        <fullName evidence="4 9">Chorismate synthase</fullName>
        <shortName evidence="9">CS</shortName>
        <ecNumber evidence="4 9">4.2.3.5</ecNumber>
    </recommendedName>
    <alternativeName>
        <fullName evidence="9">5-enolpyruvylshikimate-3-phosphate phospholyase</fullName>
    </alternativeName>
</protein>
<dbReference type="PROSITE" id="PS00788">
    <property type="entry name" value="CHORISMATE_SYNTHASE_2"/>
    <property type="match status" value="1"/>
</dbReference>
<keyword evidence="9" id="KW-0521">NADP</keyword>